<dbReference type="AlphaFoldDB" id="A0A4R8TF78"/>
<dbReference type="EMBL" id="QAPF01000112">
    <property type="protein sequence ID" value="TEA16292.1"/>
    <property type="molecule type" value="Genomic_DNA"/>
</dbReference>
<accession>A0A4R8TF78</accession>
<evidence type="ECO:0000256" key="1">
    <source>
        <dbReference type="SAM" id="MobiDB-lite"/>
    </source>
</evidence>
<protein>
    <submittedName>
        <fullName evidence="2">Uncharacterized protein</fullName>
    </submittedName>
</protein>
<evidence type="ECO:0000313" key="3">
    <source>
        <dbReference type="Proteomes" id="UP000295604"/>
    </source>
</evidence>
<proteinExistence type="predicted"/>
<reference evidence="2 3" key="1">
    <citation type="submission" date="2018-11" db="EMBL/GenBank/DDBJ databases">
        <title>Genome sequence and assembly of Colletotrichum sidae.</title>
        <authorList>
            <person name="Gan P."/>
            <person name="Shirasu K."/>
        </authorList>
    </citation>
    <scope>NUCLEOTIDE SEQUENCE [LARGE SCALE GENOMIC DNA]</scope>
    <source>
        <strain evidence="2 3">CBS 518.97</strain>
    </source>
</reference>
<dbReference type="Proteomes" id="UP000295604">
    <property type="component" value="Unassembled WGS sequence"/>
</dbReference>
<organism evidence="2 3">
    <name type="scientific">Colletotrichum sidae</name>
    <dbReference type="NCBI Taxonomy" id="1347389"/>
    <lineage>
        <taxon>Eukaryota</taxon>
        <taxon>Fungi</taxon>
        <taxon>Dikarya</taxon>
        <taxon>Ascomycota</taxon>
        <taxon>Pezizomycotina</taxon>
        <taxon>Sordariomycetes</taxon>
        <taxon>Hypocreomycetidae</taxon>
        <taxon>Glomerellales</taxon>
        <taxon>Glomerellaceae</taxon>
        <taxon>Colletotrichum</taxon>
        <taxon>Colletotrichum orbiculare species complex</taxon>
    </lineage>
</organism>
<keyword evidence="3" id="KW-1185">Reference proteome</keyword>
<gene>
    <name evidence="2" type="ORF">C8034_v001647</name>
</gene>
<comment type="caution">
    <text evidence="2">The sequence shown here is derived from an EMBL/GenBank/DDBJ whole genome shotgun (WGS) entry which is preliminary data.</text>
</comment>
<sequence>MADDAMNQTRPLATGNALATSRSREKSVVVSGGRRIQAGLKDVFIKLHDSSKAEFHWRIEPEASTPVPAGCLCSSKLDEPYLDRTWSHLDQGCSQVERRAQSSTVDRTSGSSRHLNSHMQYAAEADATRLARHATNHPM</sequence>
<name>A0A4R8TF78_9PEZI</name>
<evidence type="ECO:0000313" key="2">
    <source>
        <dbReference type="EMBL" id="TEA16292.1"/>
    </source>
</evidence>
<feature type="region of interest" description="Disordered" evidence="1">
    <location>
        <begin position="1"/>
        <end position="21"/>
    </location>
</feature>